<protein>
    <submittedName>
        <fullName evidence="2">Uncharacterized protein</fullName>
    </submittedName>
</protein>
<dbReference type="GeneID" id="97668665"/>
<name>A0A0M6ZVP1_9HYPH</name>
<evidence type="ECO:0000313" key="3">
    <source>
        <dbReference type="Proteomes" id="UP000049983"/>
    </source>
</evidence>
<dbReference type="OrthoDB" id="7679086at2"/>
<proteinExistence type="predicted"/>
<feature type="compositionally biased region" description="Polar residues" evidence="1">
    <location>
        <begin position="52"/>
        <end position="62"/>
    </location>
</feature>
<sequence>MPEAIASSTSQVFQPSLGTPRTEKIAEQAKALGARQSEAAAEAVQRQAEFSSNRAEFLSDQAQKLENRAQSRSPENGLGGRLDITL</sequence>
<feature type="compositionally biased region" description="Polar residues" evidence="1">
    <location>
        <begin position="1"/>
        <end position="19"/>
    </location>
</feature>
<feature type="region of interest" description="Disordered" evidence="1">
    <location>
        <begin position="1"/>
        <end position="20"/>
    </location>
</feature>
<dbReference type="RefSeq" id="WP_029062804.1">
    <property type="nucleotide sequence ID" value="NZ_CANKXR010000002.1"/>
</dbReference>
<dbReference type="Proteomes" id="UP000049983">
    <property type="component" value="Unassembled WGS sequence"/>
</dbReference>
<feature type="region of interest" description="Disordered" evidence="1">
    <location>
        <begin position="52"/>
        <end position="86"/>
    </location>
</feature>
<evidence type="ECO:0000313" key="2">
    <source>
        <dbReference type="EMBL" id="CTQ66825.1"/>
    </source>
</evidence>
<gene>
    <name evidence="2" type="ORF">LA5096_01239</name>
</gene>
<dbReference type="AlphaFoldDB" id="A0A0M6ZVP1"/>
<dbReference type="EMBL" id="CXWC01000002">
    <property type="protein sequence ID" value="CTQ66825.1"/>
    <property type="molecule type" value="Genomic_DNA"/>
</dbReference>
<reference evidence="3" key="1">
    <citation type="submission" date="2015-07" db="EMBL/GenBank/DDBJ databases">
        <authorList>
            <person name="Rodrigo-Torres Lidia"/>
            <person name="Arahal R.David."/>
        </authorList>
    </citation>
    <scope>NUCLEOTIDE SEQUENCE [LARGE SCALE GENOMIC DNA]</scope>
    <source>
        <strain evidence="3">CECT 5096</strain>
    </source>
</reference>
<dbReference type="STRING" id="311410.LA5095_02383"/>
<keyword evidence="3" id="KW-1185">Reference proteome</keyword>
<organism evidence="2 3">
    <name type="scientific">Roseibium album</name>
    <dbReference type="NCBI Taxonomy" id="311410"/>
    <lineage>
        <taxon>Bacteria</taxon>
        <taxon>Pseudomonadati</taxon>
        <taxon>Pseudomonadota</taxon>
        <taxon>Alphaproteobacteria</taxon>
        <taxon>Hyphomicrobiales</taxon>
        <taxon>Stappiaceae</taxon>
        <taxon>Roseibium</taxon>
    </lineage>
</organism>
<accession>A0A0M6ZVP1</accession>
<evidence type="ECO:0000256" key="1">
    <source>
        <dbReference type="SAM" id="MobiDB-lite"/>
    </source>
</evidence>